<feature type="compositionally biased region" description="Pro residues" evidence="1">
    <location>
        <begin position="26"/>
        <end position="35"/>
    </location>
</feature>
<dbReference type="Proteomes" id="UP000239649">
    <property type="component" value="Unassembled WGS sequence"/>
</dbReference>
<feature type="compositionally biased region" description="Basic and acidic residues" evidence="1">
    <location>
        <begin position="338"/>
        <end position="352"/>
    </location>
</feature>
<dbReference type="GO" id="GO:0008233">
    <property type="term" value="F:peptidase activity"/>
    <property type="evidence" value="ECO:0007669"/>
    <property type="project" value="UniProtKB-KW"/>
</dbReference>
<proteinExistence type="predicted"/>
<feature type="compositionally biased region" description="Basic and acidic residues" evidence="1">
    <location>
        <begin position="305"/>
        <end position="328"/>
    </location>
</feature>
<sequence>MLATVATAGARPLALPRCRLQASPRLSPPAAPAPRPGLLAGPRRRGPPAAGPTGDRRGEEDEHKLFSGSSMQGDFHQRSVQVDPAAVDPKPMEPSQDAPPVGPAQTEGSGNAGVSEGGVEPEAADGEGEGYSMSEVADKTGGGGGGEGGGGKGEGGTEAAATAALSEVPEKGGGPTIKTEEMSAAGSGGGPHGEGKGKGSTNPWTASTPWKMPVDREEVAKGGSGSGREYLEQADQQAGSREEGAERGKDMQGEGASQSMGDAKQGGADGTSSAAAAAEDPRVNASWASLEEPEAAHKQAQAPASHEDPPHVPMYRGEEGEEGFREPGQDIPSALPGRRGDTGDYGLDQEKA</sequence>
<evidence type="ECO:0000313" key="3">
    <source>
        <dbReference type="Proteomes" id="UP000239649"/>
    </source>
</evidence>
<evidence type="ECO:0000313" key="2">
    <source>
        <dbReference type="EMBL" id="PSC74004.1"/>
    </source>
</evidence>
<feature type="compositionally biased region" description="Basic and acidic residues" evidence="1">
    <location>
        <begin position="54"/>
        <end position="65"/>
    </location>
</feature>
<keyword evidence="3" id="KW-1185">Reference proteome</keyword>
<comment type="caution">
    <text evidence="2">The sequence shown here is derived from an EMBL/GenBank/DDBJ whole genome shotgun (WGS) entry which is preliminary data.</text>
</comment>
<feature type="region of interest" description="Disordered" evidence="1">
    <location>
        <begin position="1"/>
        <end position="352"/>
    </location>
</feature>
<organism evidence="2 3">
    <name type="scientific">Micractinium conductrix</name>
    <dbReference type="NCBI Taxonomy" id="554055"/>
    <lineage>
        <taxon>Eukaryota</taxon>
        <taxon>Viridiplantae</taxon>
        <taxon>Chlorophyta</taxon>
        <taxon>core chlorophytes</taxon>
        <taxon>Trebouxiophyceae</taxon>
        <taxon>Chlorellales</taxon>
        <taxon>Chlorellaceae</taxon>
        <taxon>Chlorella clade</taxon>
        <taxon>Micractinium</taxon>
    </lineage>
</organism>
<accession>A0A2P6VIU1</accession>
<dbReference type="EMBL" id="LHPF02000005">
    <property type="protein sequence ID" value="PSC74004.1"/>
    <property type="molecule type" value="Genomic_DNA"/>
</dbReference>
<name>A0A2P6VIU1_9CHLO</name>
<dbReference type="OrthoDB" id="10663485at2759"/>
<feature type="compositionally biased region" description="Gly residues" evidence="1">
    <location>
        <begin position="140"/>
        <end position="156"/>
    </location>
</feature>
<evidence type="ECO:0000256" key="1">
    <source>
        <dbReference type="SAM" id="MobiDB-lite"/>
    </source>
</evidence>
<keyword evidence="2" id="KW-0645">Protease</keyword>
<keyword evidence="2" id="KW-0378">Hydrolase</keyword>
<reference evidence="2 3" key="1">
    <citation type="journal article" date="2018" name="Plant J.">
        <title>Genome sequences of Chlorella sorokiniana UTEX 1602 and Micractinium conductrix SAG 241.80: implications to maltose excretion by a green alga.</title>
        <authorList>
            <person name="Arriola M.B."/>
            <person name="Velmurugan N."/>
            <person name="Zhang Y."/>
            <person name="Plunkett M.H."/>
            <person name="Hondzo H."/>
            <person name="Barney B.M."/>
        </authorList>
    </citation>
    <scope>NUCLEOTIDE SEQUENCE [LARGE SCALE GENOMIC DNA]</scope>
    <source>
        <strain evidence="2 3">SAG 241.80</strain>
    </source>
</reference>
<gene>
    <name evidence="2" type="ORF">C2E20_2796</name>
</gene>
<feature type="compositionally biased region" description="Basic and acidic residues" evidence="1">
    <location>
        <begin position="240"/>
        <end position="252"/>
    </location>
</feature>
<protein>
    <submittedName>
        <fullName evidence="2">Immunoglobulin A1 protease</fullName>
    </submittedName>
</protein>
<feature type="compositionally biased region" description="Low complexity" evidence="1">
    <location>
        <begin position="36"/>
        <end position="53"/>
    </location>
</feature>
<dbReference type="GO" id="GO:0006508">
    <property type="term" value="P:proteolysis"/>
    <property type="evidence" value="ECO:0007669"/>
    <property type="project" value="UniProtKB-KW"/>
</dbReference>
<dbReference type="AlphaFoldDB" id="A0A2P6VIU1"/>